<name>A0A7J7NIW2_9MAGN</name>
<dbReference type="Gene3D" id="1.25.40.10">
    <property type="entry name" value="Tetratricopeptide repeat domain"/>
    <property type="match status" value="2"/>
</dbReference>
<dbReference type="InterPro" id="IPR050421">
    <property type="entry name" value="PPR"/>
</dbReference>
<evidence type="ECO:0000313" key="3">
    <source>
        <dbReference type="EMBL" id="KAF6166950.1"/>
    </source>
</evidence>
<keyword evidence="4" id="KW-1185">Reference proteome</keyword>
<dbReference type="PANTHER" id="PTHR47928">
    <property type="entry name" value="REPEAT-CONTAINING PROTEIN, PUTATIVE-RELATED"/>
    <property type="match status" value="1"/>
</dbReference>
<dbReference type="InterPro" id="IPR002885">
    <property type="entry name" value="PPR_rpt"/>
</dbReference>
<feature type="repeat" description="PPR" evidence="2">
    <location>
        <begin position="75"/>
        <end position="109"/>
    </location>
</feature>
<dbReference type="OrthoDB" id="185373at2759"/>
<evidence type="ECO:0008006" key="5">
    <source>
        <dbReference type="Google" id="ProtNLM"/>
    </source>
</evidence>
<accession>A0A7J7NIW2</accession>
<comment type="caution">
    <text evidence="3">The sequence shown here is derived from an EMBL/GenBank/DDBJ whole genome shotgun (WGS) entry which is preliminary data.</text>
</comment>
<gene>
    <name evidence="3" type="ORF">GIB67_030643</name>
</gene>
<dbReference type="Pfam" id="PF13041">
    <property type="entry name" value="PPR_2"/>
    <property type="match status" value="1"/>
</dbReference>
<evidence type="ECO:0000256" key="1">
    <source>
        <dbReference type="ARBA" id="ARBA00022737"/>
    </source>
</evidence>
<dbReference type="PROSITE" id="PS51375">
    <property type="entry name" value="PPR"/>
    <property type="match status" value="2"/>
</dbReference>
<dbReference type="PANTHER" id="PTHR47928:SF207">
    <property type="entry name" value="PENTATRICOPEPTIDE REPEAT-CONTAINING PROTEIN"/>
    <property type="match status" value="1"/>
</dbReference>
<organism evidence="3 4">
    <name type="scientific">Kingdonia uniflora</name>
    <dbReference type="NCBI Taxonomy" id="39325"/>
    <lineage>
        <taxon>Eukaryota</taxon>
        <taxon>Viridiplantae</taxon>
        <taxon>Streptophyta</taxon>
        <taxon>Embryophyta</taxon>
        <taxon>Tracheophyta</taxon>
        <taxon>Spermatophyta</taxon>
        <taxon>Magnoliopsida</taxon>
        <taxon>Ranunculales</taxon>
        <taxon>Circaeasteraceae</taxon>
        <taxon>Kingdonia</taxon>
    </lineage>
</organism>
<dbReference type="FunFam" id="1.25.40.10:FF:000344">
    <property type="entry name" value="Pentatricopeptide repeat-containing protein"/>
    <property type="match status" value="1"/>
</dbReference>
<keyword evidence="1" id="KW-0677">Repeat</keyword>
<evidence type="ECO:0000313" key="4">
    <source>
        <dbReference type="Proteomes" id="UP000541444"/>
    </source>
</evidence>
<dbReference type="EMBL" id="JACGCM010000767">
    <property type="protein sequence ID" value="KAF6166950.1"/>
    <property type="molecule type" value="Genomic_DNA"/>
</dbReference>
<reference evidence="3 4" key="1">
    <citation type="journal article" date="2020" name="IScience">
        <title>Genome Sequencing of the Endangered Kingdonia uniflora (Circaeasteraceae, Ranunculales) Reveals Potential Mechanisms of Evolutionary Specialization.</title>
        <authorList>
            <person name="Sun Y."/>
            <person name="Deng T."/>
            <person name="Zhang A."/>
            <person name="Moore M.J."/>
            <person name="Landis J.B."/>
            <person name="Lin N."/>
            <person name="Zhang H."/>
            <person name="Zhang X."/>
            <person name="Huang J."/>
            <person name="Zhang X."/>
            <person name="Sun H."/>
            <person name="Wang H."/>
        </authorList>
    </citation>
    <scope>NUCLEOTIDE SEQUENCE [LARGE SCALE GENOMIC DNA]</scope>
    <source>
        <strain evidence="3">TB1705</strain>
        <tissue evidence="3">Leaf</tissue>
    </source>
</reference>
<proteinExistence type="predicted"/>
<dbReference type="Pfam" id="PF01535">
    <property type="entry name" value="PPR"/>
    <property type="match status" value="2"/>
</dbReference>
<evidence type="ECO:0000256" key="2">
    <source>
        <dbReference type="PROSITE-ProRule" id="PRU00708"/>
    </source>
</evidence>
<sequence length="270" mass="30757">MHKNGFFPDNFVIPNVLKDCSALQLIGFGKGVHGYALKMELYDCVYVASSLVDMYGKCGSLVDARKIFDGIYERNVVTWNSMIVGYVQNRINEEAMKVFYDMIVEGVEPTRVTLPSFLSASVNLDAIEEGRQGHAVIVLRGLELDNILGNSLINFYSKTHEIEDIEFILSRIKERDTVSWNLLISCYVQEGQVEEALDTCRRMRSENFRLTQFQLLYYVHLMRKEGIKPEASSAFTGVLSACSHRRFLDEGLEVFSDMVSGYSIKLNMEH</sequence>
<dbReference type="AlphaFoldDB" id="A0A7J7NIW2"/>
<dbReference type="NCBIfam" id="TIGR00756">
    <property type="entry name" value="PPR"/>
    <property type="match status" value="2"/>
</dbReference>
<feature type="repeat" description="PPR" evidence="2">
    <location>
        <begin position="176"/>
        <end position="210"/>
    </location>
</feature>
<dbReference type="InterPro" id="IPR011990">
    <property type="entry name" value="TPR-like_helical_dom_sf"/>
</dbReference>
<protein>
    <recommendedName>
        <fullName evidence="5">Pentatricopeptide repeat-containing protein</fullName>
    </recommendedName>
</protein>
<dbReference type="Proteomes" id="UP000541444">
    <property type="component" value="Unassembled WGS sequence"/>
</dbReference>